<evidence type="ECO:0000256" key="1">
    <source>
        <dbReference type="SAM" id="Phobius"/>
    </source>
</evidence>
<protein>
    <submittedName>
        <fullName evidence="2">Uncharacterized protein</fullName>
    </submittedName>
</protein>
<feature type="transmembrane region" description="Helical" evidence="1">
    <location>
        <begin position="119"/>
        <end position="137"/>
    </location>
</feature>
<keyword evidence="1" id="KW-0472">Membrane</keyword>
<dbReference type="STRING" id="386301.SAMN05216282_11646"/>
<dbReference type="Proteomes" id="UP000198701">
    <property type="component" value="Unassembled WGS sequence"/>
</dbReference>
<dbReference type="OrthoDB" id="5125396at2"/>
<dbReference type="RefSeq" id="WP_134474288.1">
    <property type="nucleotide sequence ID" value="NZ_FNFU01000016.1"/>
</dbReference>
<sequence>MTTRWARLARGWLTASVAVFVAAFSHLVGGGSTPGLMGVALAMAFAVPVSIALAGKSLSLVRLSVSVGFSQFLFHLLFGMGAAGAPTLTQTGASHHAGVVSVAAAAPAVASHGLAHLGAWMWVAHALAAVVTIVALRRGEKTFWSLVEFTRTRLAAVLIAGFAVVPVRLDAGAVRAALAAVFVPTDLGVLLSSTPHRGPPRPRPVF</sequence>
<dbReference type="AlphaFoldDB" id="A0A1G9FJK1"/>
<gene>
    <name evidence="2" type="ORF">SAMN05216282_11646</name>
</gene>
<dbReference type="EMBL" id="FNFU01000016">
    <property type="protein sequence ID" value="SDK88363.1"/>
    <property type="molecule type" value="Genomic_DNA"/>
</dbReference>
<reference evidence="2 3" key="1">
    <citation type="submission" date="2016-10" db="EMBL/GenBank/DDBJ databases">
        <authorList>
            <person name="de Groot N.N."/>
        </authorList>
    </citation>
    <scope>NUCLEOTIDE SEQUENCE [LARGE SCALE GENOMIC DNA]</scope>
    <source>
        <strain evidence="2 3">CGMCC 1.5382</strain>
    </source>
</reference>
<accession>A0A1G9FJK1</accession>
<name>A0A1G9FJK1_9MICO</name>
<keyword evidence="1" id="KW-1133">Transmembrane helix</keyword>
<feature type="transmembrane region" description="Helical" evidence="1">
    <location>
        <begin position="35"/>
        <end position="53"/>
    </location>
</feature>
<evidence type="ECO:0000313" key="2">
    <source>
        <dbReference type="EMBL" id="SDK88363.1"/>
    </source>
</evidence>
<organism evidence="2 3">
    <name type="scientific">Cryobacterium psychrotolerans</name>
    <dbReference type="NCBI Taxonomy" id="386301"/>
    <lineage>
        <taxon>Bacteria</taxon>
        <taxon>Bacillati</taxon>
        <taxon>Actinomycetota</taxon>
        <taxon>Actinomycetes</taxon>
        <taxon>Micrococcales</taxon>
        <taxon>Microbacteriaceae</taxon>
        <taxon>Cryobacterium</taxon>
    </lineage>
</organism>
<feature type="transmembrane region" description="Helical" evidence="1">
    <location>
        <begin position="12"/>
        <end position="29"/>
    </location>
</feature>
<keyword evidence="3" id="KW-1185">Reference proteome</keyword>
<evidence type="ECO:0000313" key="3">
    <source>
        <dbReference type="Proteomes" id="UP000198701"/>
    </source>
</evidence>
<keyword evidence="1" id="KW-0812">Transmembrane</keyword>
<proteinExistence type="predicted"/>